<evidence type="ECO:0000313" key="3">
    <source>
        <dbReference type="Proteomes" id="UP000639772"/>
    </source>
</evidence>
<dbReference type="EMBL" id="JADCNM010000002">
    <property type="protein sequence ID" value="KAG0493986.1"/>
    <property type="molecule type" value="Genomic_DNA"/>
</dbReference>
<comment type="caution">
    <text evidence="2">The sequence shown here is derived from an EMBL/GenBank/DDBJ whole genome shotgun (WGS) entry which is preliminary data.</text>
</comment>
<gene>
    <name evidence="2" type="ORF">HPP92_004980</name>
</gene>
<organism evidence="2 3">
    <name type="scientific">Vanilla planifolia</name>
    <name type="common">Vanilla</name>
    <dbReference type="NCBI Taxonomy" id="51239"/>
    <lineage>
        <taxon>Eukaryota</taxon>
        <taxon>Viridiplantae</taxon>
        <taxon>Streptophyta</taxon>
        <taxon>Embryophyta</taxon>
        <taxon>Tracheophyta</taxon>
        <taxon>Spermatophyta</taxon>
        <taxon>Magnoliopsida</taxon>
        <taxon>Liliopsida</taxon>
        <taxon>Asparagales</taxon>
        <taxon>Orchidaceae</taxon>
        <taxon>Vanilloideae</taxon>
        <taxon>Vanilleae</taxon>
        <taxon>Vanilla</taxon>
    </lineage>
</organism>
<proteinExistence type="predicted"/>
<name>A0A835RKU8_VANPL</name>
<sequence length="105" mass="11392">MPLAPLTPAGLLLYPHHRVGVVQCHTRIRDASRLGNPTRANTEFRASGSSPAALRRTRRPRASSSSSDTENGRFGFERYWAVQHIGEACFGMASPAGGGMEGKKR</sequence>
<evidence type="ECO:0000313" key="2">
    <source>
        <dbReference type="EMBL" id="KAG0493986.1"/>
    </source>
</evidence>
<protein>
    <submittedName>
        <fullName evidence="2">Uncharacterized protein</fullName>
    </submittedName>
</protein>
<feature type="region of interest" description="Disordered" evidence="1">
    <location>
        <begin position="29"/>
        <end position="72"/>
    </location>
</feature>
<accession>A0A835RKU8</accession>
<dbReference type="Proteomes" id="UP000639772">
    <property type="component" value="Unassembled WGS sequence"/>
</dbReference>
<dbReference type="AlphaFoldDB" id="A0A835RKU8"/>
<reference evidence="2 3" key="1">
    <citation type="journal article" date="2020" name="Nat. Food">
        <title>A phased Vanilla planifolia genome enables genetic improvement of flavour and production.</title>
        <authorList>
            <person name="Hasing T."/>
            <person name="Tang H."/>
            <person name="Brym M."/>
            <person name="Khazi F."/>
            <person name="Huang T."/>
            <person name="Chambers A.H."/>
        </authorList>
    </citation>
    <scope>NUCLEOTIDE SEQUENCE [LARGE SCALE GENOMIC DNA]</scope>
    <source>
        <tissue evidence="2">Leaf</tissue>
    </source>
</reference>
<evidence type="ECO:0000256" key="1">
    <source>
        <dbReference type="SAM" id="MobiDB-lite"/>
    </source>
</evidence>